<dbReference type="AlphaFoldDB" id="A0A164EQ59"/>
<sequence length="86" mass="9960">PQYLFFSETNRHVSEHGMAQNGFVRQKHQAFKSPSDTVWNLNYISTVLQKSFSTIPCPAEKEELWDRIIHYIGLGYSVKKISQITS</sequence>
<proteinExistence type="predicted"/>
<reference evidence="1 2" key="1">
    <citation type="submission" date="2016-03" db="EMBL/GenBank/DDBJ databases">
        <title>EvidentialGene: Evidence-directed Construction of Genes on Genomes.</title>
        <authorList>
            <person name="Gilbert D.G."/>
            <person name="Choi J.-H."/>
            <person name="Mockaitis K."/>
            <person name="Colbourne J."/>
            <person name="Pfrender M."/>
        </authorList>
    </citation>
    <scope>NUCLEOTIDE SEQUENCE [LARGE SCALE GENOMIC DNA]</scope>
    <source>
        <strain evidence="1 2">Xinb3</strain>
        <tissue evidence="1">Complete organism</tissue>
    </source>
</reference>
<evidence type="ECO:0000313" key="2">
    <source>
        <dbReference type="Proteomes" id="UP000076858"/>
    </source>
</evidence>
<evidence type="ECO:0000313" key="1">
    <source>
        <dbReference type="EMBL" id="KZR97015.1"/>
    </source>
</evidence>
<name>A0A164EQ59_9CRUS</name>
<keyword evidence="2" id="KW-1185">Reference proteome</keyword>
<gene>
    <name evidence="1" type="ORF">APZ42_008333</name>
</gene>
<organism evidence="1 2">
    <name type="scientific">Daphnia magna</name>
    <dbReference type="NCBI Taxonomy" id="35525"/>
    <lineage>
        <taxon>Eukaryota</taxon>
        <taxon>Metazoa</taxon>
        <taxon>Ecdysozoa</taxon>
        <taxon>Arthropoda</taxon>
        <taxon>Crustacea</taxon>
        <taxon>Branchiopoda</taxon>
        <taxon>Diplostraca</taxon>
        <taxon>Cladocera</taxon>
        <taxon>Anomopoda</taxon>
        <taxon>Daphniidae</taxon>
        <taxon>Daphnia</taxon>
    </lineage>
</organism>
<dbReference type="EMBL" id="LRGB01022913">
    <property type="protein sequence ID" value="KZR97015.1"/>
    <property type="molecule type" value="Genomic_DNA"/>
</dbReference>
<comment type="caution">
    <text evidence="1">The sequence shown here is derived from an EMBL/GenBank/DDBJ whole genome shotgun (WGS) entry which is preliminary data.</text>
</comment>
<protein>
    <submittedName>
        <fullName evidence="1">Uncharacterized protein</fullName>
    </submittedName>
</protein>
<dbReference type="Proteomes" id="UP000076858">
    <property type="component" value="Unassembled WGS sequence"/>
</dbReference>
<feature type="non-terminal residue" evidence="1">
    <location>
        <position position="1"/>
    </location>
</feature>
<feature type="non-terminal residue" evidence="1">
    <location>
        <position position="86"/>
    </location>
</feature>
<accession>A0A164EQ59</accession>